<dbReference type="Pfam" id="PF11887">
    <property type="entry name" value="Mce4_CUP1"/>
    <property type="match status" value="1"/>
</dbReference>
<dbReference type="Pfam" id="PF02470">
    <property type="entry name" value="MlaD"/>
    <property type="match status" value="1"/>
</dbReference>
<dbReference type="OrthoDB" id="3460188at2"/>
<reference evidence="4 5" key="1">
    <citation type="submission" date="2019-03" db="EMBL/GenBank/DDBJ databases">
        <title>Genomic Encyclopedia of Type Strains, Phase IV (KMG-IV): sequencing the most valuable type-strain genomes for metagenomic binning, comparative biology and taxonomic classification.</title>
        <authorList>
            <person name="Goeker M."/>
        </authorList>
    </citation>
    <scope>NUCLEOTIDE SEQUENCE [LARGE SCALE GENOMIC DNA]</scope>
    <source>
        <strain evidence="4 5">DSM 45361</strain>
    </source>
</reference>
<evidence type="ECO:0000256" key="1">
    <source>
        <dbReference type="SAM" id="MobiDB-lite"/>
    </source>
</evidence>
<gene>
    <name evidence="4" type="ORF">EV186_1011687</name>
</gene>
<feature type="region of interest" description="Disordered" evidence="1">
    <location>
        <begin position="384"/>
        <end position="403"/>
    </location>
</feature>
<feature type="compositionally biased region" description="Polar residues" evidence="1">
    <location>
        <begin position="384"/>
        <end position="394"/>
    </location>
</feature>
<name>A0A4R6SNJ7_LABRH</name>
<dbReference type="AlphaFoldDB" id="A0A4R6SNJ7"/>
<dbReference type="EMBL" id="SNXZ01000001">
    <property type="protein sequence ID" value="TDQ05709.1"/>
    <property type="molecule type" value="Genomic_DNA"/>
</dbReference>
<protein>
    <submittedName>
        <fullName evidence="4">Virulence factor Mce-like protein</fullName>
    </submittedName>
</protein>
<comment type="caution">
    <text evidence="4">The sequence shown here is derived from an EMBL/GenBank/DDBJ whole genome shotgun (WGS) entry which is preliminary data.</text>
</comment>
<sequence>MTKTLRRRALGLLFLVVVVSLVALSIAFYNKAFTKVVLVKLDTDKVGNQLAVHSDVKARGVLVGEVSDIRPTADGAELSLAIMPDQANLLPDNVSARFLPKTLFGERYVALQIPEQGNGRHLTAGTVIAQDKSQRAVELESAFQHLLPVLQAVQPQKLSSTLTAISTALHGRGKQLGQTLSKLGKLVGDTNPHLPQLTEDLKALASASDTFNDASPDFIEALNDFTVTSKTLVDEQRNLESVYGSLTTSSRDLARFLDVNQSNLIQLASSSRPTAELLAKYAPEYPCFLKLLAETVPVEDKAWGKGTDQPGLHVTAEITPNRGPYVAGRDEPKYLDKRGPRCYDFKDFPQPFPQYPPDGPLKDGAVPPPAAKTANVGLIPSGTMFNGTPSQGTGPSAAPADLGLPNSAAEVRYVNALIGPTIGVQPDDMPSWSTLLLGPVMRGSVVDVK</sequence>
<dbReference type="InterPro" id="IPR005693">
    <property type="entry name" value="Mce"/>
</dbReference>
<dbReference type="PANTHER" id="PTHR33371:SF19">
    <property type="entry name" value="MCE-FAMILY PROTEIN MCE4A"/>
    <property type="match status" value="1"/>
</dbReference>
<dbReference type="InterPro" id="IPR052336">
    <property type="entry name" value="MlaD_Phospholipid_Transporter"/>
</dbReference>
<evidence type="ECO:0000259" key="3">
    <source>
        <dbReference type="Pfam" id="PF11887"/>
    </source>
</evidence>
<accession>A0A4R6SNJ7</accession>
<dbReference type="PANTHER" id="PTHR33371">
    <property type="entry name" value="INTERMEMBRANE PHOSPHOLIPID TRANSPORT SYSTEM BINDING PROTEIN MLAD-RELATED"/>
    <property type="match status" value="1"/>
</dbReference>
<dbReference type="InterPro" id="IPR003399">
    <property type="entry name" value="Mce/MlaD"/>
</dbReference>
<dbReference type="GO" id="GO:0051701">
    <property type="term" value="P:biological process involved in interaction with host"/>
    <property type="evidence" value="ECO:0007669"/>
    <property type="project" value="TreeGrafter"/>
</dbReference>
<dbReference type="RefSeq" id="WP_133848410.1">
    <property type="nucleotide sequence ID" value="NZ_SNXZ01000001.1"/>
</dbReference>
<evidence type="ECO:0000313" key="4">
    <source>
        <dbReference type="EMBL" id="TDQ05709.1"/>
    </source>
</evidence>
<keyword evidence="5" id="KW-1185">Reference proteome</keyword>
<proteinExistence type="predicted"/>
<evidence type="ECO:0000313" key="5">
    <source>
        <dbReference type="Proteomes" id="UP000295444"/>
    </source>
</evidence>
<evidence type="ECO:0000259" key="2">
    <source>
        <dbReference type="Pfam" id="PF02470"/>
    </source>
</evidence>
<organism evidence="4 5">
    <name type="scientific">Labedaea rhizosphaerae</name>
    <dbReference type="NCBI Taxonomy" id="598644"/>
    <lineage>
        <taxon>Bacteria</taxon>
        <taxon>Bacillati</taxon>
        <taxon>Actinomycetota</taxon>
        <taxon>Actinomycetes</taxon>
        <taxon>Pseudonocardiales</taxon>
        <taxon>Pseudonocardiaceae</taxon>
        <taxon>Labedaea</taxon>
    </lineage>
</organism>
<feature type="region of interest" description="Disordered" evidence="1">
    <location>
        <begin position="313"/>
        <end position="333"/>
    </location>
</feature>
<dbReference type="NCBIfam" id="TIGR00996">
    <property type="entry name" value="Mtu_fam_mce"/>
    <property type="match status" value="1"/>
</dbReference>
<dbReference type="GO" id="GO:0005576">
    <property type="term" value="C:extracellular region"/>
    <property type="evidence" value="ECO:0007669"/>
    <property type="project" value="TreeGrafter"/>
</dbReference>
<dbReference type="InterPro" id="IPR024516">
    <property type="entry name" value="Mce_C"/>
</dbReference>
<dbReference type="Proteomes" id="UP000295444">
    <property type="component" value="Unassembled WGS sequence"/>
</dbReference>
<feature type="domain" description="Mce/MlaD" evidence="2">
    <location>
        <begin position="39"/>
        <end position="112"/>
    </location>
</feature>
<feature type="domain" description="Mammalian cell entry C-terminal" evidence="3">
    <location>
        <begin position="119"/>
        <end position="340"/>
    </location>
</feature>